<dbReference type="CDD" id="cd05018">
    <property type="entry name" value="CoxG"/>
    <property type="match status" value="1"/>
</dbReference>
<dbReference type="PANTHER" id="PTHR38588">
    <property type="entry name" value="BLL0334 PROTEIN"/>
    <property type="match status" value="1"/>
</dbReference>
<name>A0A934QJJ6_9PROT</name>
<feature type="compositionally biased region" description="Low complexity" evidence="1">
    <location>
        <begin position="210"/>
        <end position="219"/>
    </location>
</feature>
<dbReference type="RefSeq" id="WP_027288817.1">
    <property type="nucleotide sequence ID" value="NZ_NRRE01000026.1"/>
</dbReference>
<sequence>MELTGEHTIQADRQKVWEALNDPEILKQCIPGCEEIEQSDDNEFSAKVKAKVGPVNSRFSGKVTLSNLNPPESYTISGEGSGGAAGFAKGGADVKLEELDAEQTKLSYKVDAQVGGKLAQLGQRLIQSTANKYAKQFFDKFEDIVGGGAAGETAGAQADAAAAQGEQSTPETGSAQKAESDAAHAAAQAAGTYPETAGENAQTARDDAQAKQAAQASQQEKGKDVGTRDDKMIVPYPVWVAGLIAVVIALLAIFAL</sequence>
<dbReference type="Pfam" id="PF06240">
    <property type="entry name" value="COXG"/>
    <property type="match status" value="1"/>
</dbReference>
<gene>
    <name evidence="3" type="ORF">CKO21_12350</name>
</gene>
<dbReference type="Gene3D" id="3.30.530.20">
    <property type="match status" value="1"/>
</dbReference>
<evidence type="ECO:0000256" key="1">
    <source>
        <dbReference type="SAM" id="MobiDB-lite"/>
    </source>
</evidence>
<keyword evidence="2" id="KW-0472">Membrane</keyword>
<feature type="transmembrane region" description="Helical" evidence="2">
    <location>
        <begin position="236"/>
        <end position="255"/>
    </location>
</feature>
<evidence type="ECO:0000256" key="2">
    <source>
        <dbReference type="SAM" id="Phobius"/>
    </source>
</evidence>
<dbReference type="PANTHER" id="PTHR38588:SF1">
    <property type="entry name" value="BLL0334 PROTEIN"/>
    <property type="match status" value="1"/>
</dbReference>
<dbReference type="InterPro" id="IPR010419">
    <property type="entry name" value="CO_DH_gsu"/>
</dbReference>
<reference evidence="3" key="1">
    <citation type="submission" date="2017-08" db="EMBL/GenBank/DDBJ databases">
        <authorList>
            <person name="Imhoff J.F."/>
            <person name="Rahn T."/>
            <person name="Kuenzel S."/>
            <person name="Neulinger S.C."/>
        </authorList>
    </citation>
    <scope>NUCLEOTIDE SEQUENCE</scope>
    <source>
        <strain evidence="3">DSM 9154</strain>
    </source>
</reference>
<dbReference type="SUPFAM" id="SSF55961">
    <property type="entry name" value="Bet v1-like"/>
    <property type="match status" value="1"/>
</dbReference>
<dbReference type="Proteomes" id="UP000778970">
    <property type="component" value="Unassembled WGS sequence"/>
</dbReference>
<organism evidence="3 4">
    <name type="scientific">Rhodovibrio salinarum</name>
    <dbReference type="NCBI Taxonomy" id="1087"/>
    <lineage>
        <taxon>Bacteria</taxon>
        <taxon>Pseudomonadati</taxon>
        <taxon>Pseudomonadota</taxon>
        <taxon>Alphaproteobacteria</taxon>
        <taxon>Rhodospirillales</taxon>
        <taxon>Rhodovibrionaceae</taxon>
        <taxon>Rhodovibrio</taxon>
    </lineage>
</organism>
<feature type="region of interest" description="Disordered" evidence="1">
    <location>
        <begin position="156"/>
        <end position="228"/>
    </location>
</feature>
<accession>A0A934QJJ6</accession>
<keyword evidence="2" id="KW-1133">Transmembrane helix</keyword>
<proteinExistence type="predicted"/>
<protein>
    <recommendedName>
        <fullName evidence="5">Carbon monoxide dehydrogenase subunit G</fullName>
    </recommendedName>
</protein>
<evidence type="ECO:0000313" key="3">
    <source>
        <dbReference type="EMBL" id="MBK1698031.1"/>
    </source>
</evidence>
<comment type="caution">
    <text evidence="3">The sequence shown here is derived from an EMBL/GenBank/DDBJ whole genome shotgun (WGS) entry which is preliminary data.</text>
</comment>
<feature type="compositionally biased region" description="Low complexity" evidence="1">
    <location>
        <begin position="156"/>
        <end position="167"/>
    </location>
</feature>
<dbReference type="AlphaFoldDB" id="A0A934QJJ6"/>
<evidence type="ECO:0000313" key="4">
    <source>
        <dbReference type="Proteomes" id="UP000778970"/>
    </source>
</evidence>
<dbReference type="EMBL" id="NRRE01000026">
    <property type="protein sequence ID" value="MBK1698031.1"/>
    <property type="molecule type" value="Genomic_DNA"/>
</dbReference>
<reference evidence="3" key="2">
    <citation type="journal article" date="2020" name="Microorganisms">
        <title>Osmotic Adaptation and Compatible Solute Biosynthesis of Phototrophic Bacteria as Revealed from Genome Analyses.</title>
        <authorList>
            <person name="Imhoff J.F."/>
            <person name="Rahn T."/>
            <person name="Kunzel S."/>
            <person name="Keller A."/>
            <person name="Neulinger S.C."/>
        </authorList>
    </citation>
    <scope>NUCLEOTIDE SEQUENCE</scope>
    <source>
        <strain evidence="3">DSM 9154</strain>
    </source>
</reference>
<evidence type="ECO:0008006" key="5">
    <source>
        <dbReference type="Google" id="ProtNLM"/>
    </source>
</evidence>
<dbReference type="InterPro" id="IPR023393">
    <property type="entry name" value="START-like_dom_sf"/>
</dbReference>
<keyword evidence="4" id="KW-1185">Reference proteome</keyword>
<keyword evidence="2" id="KW-0812">Transmembrane</keyword>